<reference evidence="1 2" key="1">
    <citation type="submission" date="2019-10" db="EMBL/GenBank/DDBJ databases">
        <title>Assembly and Annotation for the nematode Trichostrongylus colubriformis.</title>
        <authorList>
            <person name="Martin J."/>
        </authorList>
    </citation>
    <scope>NUCLEOTIDE SEQUENCE [LARGE SCALE GENOMIC DNA]</scope>
    <source>
        <strain evidence="1">G859</strain>
        <tissue evidence="1">Whole worm</tissue>
    </source>
</reference>
<dbReference type="Gene3D" id="1.20.120.420">
    <property type="entry name" value="translation initiation factor eif-2b, domain 1"/>
    <property type="match status" value="1"/>
</dbReference>
<name>A0AAN8FDX9_TRICO</name>
<dbReference type="EMBL" id="WIXE01011217">
    <property type="protein sequence ID" value="KAK5976927.1"/>
    <property type="molecule type" value="Genomic_DNA"/>
</dbReference>
<evidence type="ECO:0000313" key="2">
    <source>
        <dbReference type="Proteomes" id="UP001331761"/>
    </source>
</evidence>
<keyword evidence="2" id="KW-1185">Reference proteome</keyword>
<dbReference type="GO" id="GO:0003743">
    <property type="term" value="F:translation initiation factor activity"/>
    <property type="evidence" value="ECO:0007669"/>
    <property type="project" value="UniProtKB-KW"/>
</dbReference>
<sequence length="193" mass="22378">MNFVVNGPIPADFMINSKERLAAYRFNGDTHELSVLEYKPQQTTPSLVAAEVNPQDDKSIRDAIRANQIEFTKISFFSLIRLYSSRLGIRMMLFLSFVICRQVAYLLESRPTAINLRNALDHISEVGKGEGDVITRRESVAKAILKLVSDEAEENRRLIWNGYQEVSFMLFITRVLSKWFMHWRRDLTIKVFD</sequence>
<protein>
    <submittedName>
        <fullName evidence="1">Initiation factor subunit 2 family protein</fullName>
    </submittedName>
</protein>
<comment type="caution">
    <text evidence="1">The sequence shown here is derived from an EMBL/GenBank/DDBJ whole genome shotgun (WGS) entry which is preliminary data.</text>
</comment>
<keyword evidence="1" id="KW-0648">Protein biosynthesis</keyword>
<accession>A0AAN8FDX9</accession>
<organism evidence="1 2">
    <name type="scientific">Trichostrongylus colubriformis</name>
    <name type="common">Black scour worm</name>
    <dbReference type="NCBI Taxonomy" id="6319"/>
    <lineage>
        <taxon>Eukaryota</taxon>
        <taxon>Metazoa</taxon>
        <taxon>Ecdysozoa</taxon>
        <taxon>Nematoda</taxon>
        <taxon>Chromadorea</taxon>
        <taxon>Rhabditida</taxon>
        <taxon>Rhabditina</taxon>
        <taxon>Rhabditomorpha</taxon>
        <taxon>Strongyloidea</taxon>
        <taxon>Trichostrongylidae</taxon>
        <taxon>Trichostrongylus</taxon>
    </lineage>
</organism>
<evidence type="ECO:0000313" key="1">
    <source>
        <dbReference type="EMBL" id="KAK5976927.1"/>
    </source>
</evidence>
<proteinExistence type="predicted"/>
<dbReference type="Proteomes" id="UP001331761">
    <property type="component" value="Unassembled WGS sequence"/>
</dbReference>
<dbReference type="AlphaFoldDB" id="A0AAN8FDX9"/>
<gene>
    <name evidence="1" type="ORF">GCK32_001580</name>
</gene>
<dbReference type="InterPro" id="IPR027363">
    <property type="entry name" value="M1Pi_N"/>
</dbReference>
<keyword evidence="1" id="KW-0396">Initiation factor</keyword>